<dbReference type="RefSeq" id="WP_183986395.1">
    <property type="nucleotide sequence ID" value="NZ_JACHHG010000005.1"/>
</dbReference>
<keyword evidence="1" id="KW-0413">Isomerase</keyword>
<dbReference type="InterPro" id="IPR001345">
    <property type="entry name" value="PG/BPGM_mutase_AS"/>
</dbReference>
<dbReference type="EC" id="5.4.2.12" evidence="1"/>
<dbReference type="InterPro" id="IPR050275">
    <property type="entry name" value="PGM_Phosphatase"/>
</dbReference>
<evidence type="ECO:0000313" key="1">
    <source>
        <dbReference type="EMBL" id="MBB6098204.1"/>
    </source>
</evidence>
<dbReference type="InterPro" id="IPR013078">
    <property type="entry name" value="His_Pase_superF_clade-1"/>
</dbReference>
<dbReference type="Gene3D" id="3.40.50.1240">
    <property type="entry name" value="Phosphoglycerate mutase-like"/>
    <property type="match status" value="1"/>
</dbReference>
<dbReference type="InterPro" id="IPR029033">
    <property type="entry name" value="His_PPase_superfam"/>
</dbReference>
<dbReference type="Proteomes" id="UP000569951">
    <property type="component" value="Unassembled WGS sequence"/>
</dbReference>
<accession>A0A841HZU2</accession>
<sequence length="232" mass="25444">MKRVYLIRHGENLANLARELSCRRVDRDLTERGRLQAEQVAAYLQGLGIRALFASPLRRAQQTAEPLARALGRPVTLLEGLRELNAGDLEVDGEPHTLEARWREHDEVLAAWRAGDRARRFPGGENWHELQARSLEAWSRILEAPGDAAVFGHSGQIKLTLPELCPDLDAALLRASMMPGSVTEVAFDAARPSGGRLIRFADAAHLSGDAAIPTPVPSFEQLIQAAVNEVQA</sequence>
<gene>
    <name evidence="1" type="ORF">HNR42_001629</name>
</gene>
<proteinExistence type="predicted"/>
<dbReference type="CDD" id="cd07067">
    <property type="entry name" value="HP_PGM_like"/>
    <property type="match status" value="1"/>
</dbReference>
<protein>
    <submittedName>
        <fullName evidence="1">Putative phosphoglycerate mutase</fullName>
        <ecNumber evidence="1">5.4.2.12</ecNumber>
    </submittedName>
</protein>
<dbReference type="Pfam" id="PF00300">
    <property type="entry name" value="His_Phos_1"/>
    <property type="match status" value="1"/>
</dbReference>
<keyword evidence="2" id="KW-1185">Reference proteome</keyword>
<dbReference type="AlphaFoldDB" id="A0A841HZU2"/>
<dbReference type="GO" id="GO:0016791">
    <property type="term" value="F:phosphatase activity"/>
    <property type="evidence" value="ECO:0007669"/>
    <property type="project" value="TreeGrafter"/>
</dbReference>
<name>A0A841HZU2_9DEIO</name>
<dbReference type="PANTHER" id="PTHR48100">
    <property type="entry name" value="BROAD-SPECIFICITY PHOSPHATASE YOR283W-RELATED"/>
    <property type="match status" value="1"/>
</dbReference>
<comment type="caution">
    <text evidence="1">The sequence shown here is derived from an EMBL/GenBank/DDBJ whole genome shotgun (WGS) entry which is preliminary data.</text>
</comment>
<dbReference type="SUPFAM" id="SSF53254">
    <property type="entry name" value="Phosphoglycerate mutase-like"/>
    <property type="match status" value="1"/>
</dbReference>
<dbReference type="SMART" id="SM00855">
    <property type="entry name" value="PGAM"/>
    <property type="match status" value="1"/>
</dbReference>
<dbReference type="EMBL" id="JACHHG010000005">
    <property type="protein sequence ID" value="MBB6098204.1"/>
    <property type="molecule type" value="Genomic_DNA"/>
</dbReference>
<organism evidence="1 2">
    <name type="scientific">Deinobacterium chartae</name>
    <dbReference type="NCBI Taxonomy" id="521158"/>
    <lineage>
        <taxon>Bacteria</taxon>
        <taxon>Thermotogati</taxon>
        <taxon>Deinococcota</taxon>
        <taxon>Deinococci</taxon>
        <taxon>Deinococcales</taxon>
        <taxon>Deinococcaceae</taxon>
        <taxon>Deinobacterium</taxon>
    </lineage>
</organism>
<dbReference type="GO" id="GO:0004619">
    <property type="term" value="F:phosphoglycerate mutase activity"/>
    <property type="evidence" value="ECO:0007669"/>
    <property type="project" value="UniProtKB-EC"/>
</dbReference>
<reference evidence="1 2" key="1">
    <citation type="submission" date="2020-08" db="EMBL/GenBank/DDBJ databases">
        <title>Genomic Encyclopedia of Type Strains, Phase IV (KMG-IV): sequencing the most valuable type-strain genomes for metagenomic binning, comparative biology and taxonomic classification.</title>
        <authorList>
            <person name="Goeker M."/>
        </authorList>
    </citation>
    <scope>NUCLEOTIDE SEQUENCE [LARGE SCALE GENOMIC DNA]</scope>
    <source>
        <strain evidence="1 2">DSM 21458</strain>
    </source>
</reference>
<dbReference type="PROSITE" id="PS00175">
    <property type="entry name" value="PG_MUTASE"/>
    <property type="match status" value="1"/>
</dbReference>
<evidence type="ECO:0000313" key="2">
    <source>
        <dbReference type="Proteomes" id="UP000569951"/>
    </source>
</evidence>